<dbReference type="RefSeq" id="WP_045271243.1">
    <property type="nucleotide sequence ID" value="NZ_JYIX01000029.1"/>
</dbReference>
<proteinExistence type="predicted"/>
<name>A0A0F0LM35_9MICO</name>
<dbReference type="STRING" id="582680.RS86_01064"/>
<comment type="caution">
    <text evidence="2">The sequence shown here is derived from an EMBL/GenBank/DDBJ whole genome shotgun (WGS) entry which is preliminary data.</text>
</comment>
<dbReference type="EMBL" id="JYIX01000029">
    <property type="protein sequence ID" value="KJL34277.1"/>
    <property type="molecule type" value="Genomic_DNA"/>
</dbReference>
<organism evidence="2 3">
    <name type="scientific">Microbacterium azadirachtae</name>
    <dbReference type="NCBI Taxonomy" id="582680"/>
    <lineage>
        <taxon>Bacteria</taxon>
        <taxon>Bacillati</taxon>
        <taxon>Actinomycetota</taxon>
        <taxon>Actinomycetes</taxon>
        <taxon>Micrococcales</taxon>
        <taxon>Microbacteriaceae</taxon>
        <taxon>Microbacterium</taxon>
    </lineage>
</organism>
<evidence type="ECO:0000259" key="1">
    <source>
        <dbReference type="Pfam" id="PF02627"/>
    </source>
</evidence>
<dbReference type="PATRIC" id="fig|582680.6.peg.1094"/>
<protein>
    <submittedName>
        <fullName evidence="2">Carboxymuconolactone decarboxylase family protein</fullName>
    </submittedName>
</protein>
<evidence type="ECO:0000313" key="2">
    <source>
        <dbReference type="EMBL" id="KJL34277.1"/>
    </source>
</evidence>
<dbReference type="PANTHER" id="PTHR34846:SF10">
    <property type="entry name" value="CYTOPLASMIC PROTEIN"/>
    <property type="match status" value="1"/>
</dbReference>
<gene>
    <name evidence="2" type="ORF">RS86_01064</name>
</gene>
<dbReference type="PANTHER" id="PTHR34846">
    <property type="entry name" value="4-CARBOXYMUCONOLACTONE DECARBOXYLASE FAMILY PROTEIN (AFU_ORTHOLOGUE AFUA_6G11590)"/>
    <property type="match status" value="1"/>
</dbReference>
<dbReference type="InterPro" id="IPR029032">
    <property type="entry name" value="AhpD-like"/>
</dbReference>
<evidence type="ECO:0000313" key="3">
    <source>
        <dbReference type="Proteomes" id="UP000033740"/>
    </source>
</evidence>
<dbReference type="GO" id="GO:0051920">
    <property type="term" value="F:peroxiredoxin activity"/>
    <property type="evidence" value="ECO:0007669"/>
    <property type="project" value="InterPro"/>
</dbReference>
<dbReference type="Proteomes" id="UP000033740">
    <property type="component" value="Unassembled WGS sequence"/>
</dbReference>
<dbReference type="Gene3D" id="1.20.1290.10">
    <property type="entry name" value="AhpD-like"/>
    <property type="match status" value="1"/>
</dbReference>
<reference evidence="2 3" key="1">
    <citation type="submission" date="2015-02" db="EMBL/GenBank/DDBJ databases">
        <title>Draft genome sequences of ten Microbacterium spp. with emphasis on heavy metal contaminated environments.</title>
        <authorList>
            <person name="Corretto E."/>
        </authorList>
    </citation>
    <scope>NUCLEOTIDE SEQUENCE [LARGE SCALE GENOMIC DNA]</scope>
    <source>
        <strain evidence="2 3">ARN176</strain>
    </source>
</reference>
<sequence>MTIQARIPATEVTGLYGAVVKFATKKMFGRVPDSIGVLWHHRPVFTDMMNFGRKTEKWHELDKSLSTLAAMTAAATVGCSFCLDLHYFMAHDKGLDEEKAREVPIWRESSRFTRRERLVMEYAEAMSLTPPAVTDELSDALLAELGAPALLELAAKVGYLNATARSNIALGIHSDGFADACGLAPLATRSETRVTSQA</sequence>
<keyword evidence="3" id="KW-1185">Reference proteome</keyword>
<dbReference type="Pfam" id="PF02627">
    <property type="entry name" value="CMD"/>
    <property type="match status" value="1"/>
</dbReference>
<dbReference type="InterPro" id="IPR003779">
    <property type="entry name" value="CMD-like"/>
</dbReference>
<dbReference type="AlphaFoldDB" id="A0A0F0LM35"/>
<feature type="domain" description="Carboxymuconolactone decarboxylase-like" evidence="1">
    <location>
        <begin position="53"/>
        <end position="124"/>
    </location>
</feature>
<accession>A0A0F0LM35</accession>
<dbReference type="SUPFAM" id="SSF69118">
    <property type="entry name" value="AhpD-like"/>
    <property type="match status" value="1"/>
</dbReference>